<dbReference type="Proteomes" id="UP000240010">
    <property type="component" value="Unassembled WGS sequence"/>
</dbReference>
<dbReference type="SUPFAM" id="SSF53335">
    <property type="entry name" value="S-adenosyl-L-methionine-dependent methyltransferases"/>
    <property type="match status" value="1"/>
</dbReference>
<dbReference type="GO" id="GO:0032259">
    <property type="term" value="P:methylation"/>
    <property type="evidence" value="ECO:0007669"/>
    <property type="project" value="UniProtKB-KW"/>
</dbReference>
<evidence type="ECO:0000313" key="2">
    <source>
        <dbReference type="Proteomes" id="UP000240010"/>
    </source>
</evidence>
<dbReference type="GO" id="GO:0008168">
    <property type="term" value="F:methyltransferase activity"/>
    <property type="evidence" value="ECO:0007669"/>
    <property type="project" value="UniProtKB-KW"/>
</dbReference>
<sequence length="89" mass="10432">MQRPLSPENRGWPEAAPFDAIIINRAQDEVQEHLIDLLKERGCVIIPVGEWSMQNLYLLKKRDNRLERQPLCRSISCPWQRKPASKKKP</sequence>
<evidence type="ECO:0000313" key="1">
    <source>
        <dbReference type="EMBL" id="PPK73933.1"/>
    </source>
</evidence>
<name>A0A2S6H957_9GAMM</name>
<proteinExistence type="predicted"/>
<dbReference type="AlphaFoldDB" id="A0A2S6H957"/>
<dbReference type="Gene3D" id="3.40.50.150">
    <property type="entry name" value="Vaccinia Virus protein VP39"/>
    <property type="match status" value="1"/>
</dbReference>
<dbReference type="InterPro" id="IPR029063">
    <property type="entry name" value="SAM-dependent_MTases_sf"/>
</dbReference>
<dbReference type="Pfam" id="PF01135">
    <property type="entry name" value="PCMT"/>
    <property type="match status" value="1"/>
</dbReference>
<reference evidence="1 2" key="1">
    <citation type="submission" date="2018-02" db="EMBL/GenBank/DDBJ databases">
        <title>Subsurface microbial communities from deep shales in Ohio and West Virginia, USA.</title>
        <authorList>
            <person name="Wrighton K."/>
        </authorList>
    </citation>
    <scope>NUCLEOTIDE SEQUENCE [LARGE SCALE GENOMIC DNA]</scope>
    <source>
        <strain evidence="1 2">OWC-DMM</strain>
    </source>
</reference>
<protein>
    <submittedName>
        <fullName evidence="1">Protein-L-isoaspartate(D-aspartate) O-methyltransferase (PCMT)</fullName>
    </submittedName>
</protein>
<organism evidence="1 2">
    <name type="scientific">Methylobacter tundripaludum</name>
    <dbReference type="NCBI Taxonomy" id="173365"/>
    <lineage>
        <taxon>Bacteria</taxon>
        <taxon>Pseudomonadati</taxon>
        <taxon>Pseudomonadota</taxon>
        <taxon>Gammaproteobacteria</taxon>
        <taxon>Methylococcales</taxon>
        <taxon>Methylococcaceae</taxon>
        <taxon>Methylobacter</taxon>
    </lineage>
</organism>
<keyword evidence="1" id="KW-0489">Methyltransferase</keyword>
<comment type="caution">
    <text evidence="1">The sequence shown here is derived from an EMBL/GenBank/DDBJ whole genome shotgun (WGS) entry which is preliminary data.</text>
</comment>
<dbReference type="EMBL" id="PTIZ01000013">
    <property type="protein sequence ID" value="PPK73933.1"/>
    <property type="molecule type" value="Genomic_DNA"/>
</dbReference>
<gene>
    <name evidence="1" type="ORF">B0F87_11344</name>
</gene>
<accession>A0A2S6H957</accession>
<dbReference type="RefSeq" id="WP_181050168.1">
    <property type="nucleotide sequence ID" value="NZ_PTIZ01000013.1"/>
</dbReference>
<keyword evidence="1" id="KW-0808">Transferase</keyword>